<evidence type="ECO:0000313" key="2">
    <source>
        <dbReference type="EMBL" id="JAP10602.1"/>
    </source>
</evidence>
<accession>A0A0V0GRS6</accession>
<name>A0A0V0GRS6_SOLCH</name>
<organism evidence="2">
    <name type="scientific">Solanum chacoense</name>
    <name type="common">Chaco potato</name>
    <dbReference type="NCBI Taxonomy" id="4108"/>
    <lineage>
        <taxon>Eukaryota</taxon>
        <taxon>Viridiplantae</taxon>
        <taxon>Streptophyta</taxon>
        <taxon>Embryophyta</taxon>
        <taxon>Tracheophyta</taxon>
        <taxon>Spermatophyta</taxon>
        <taxon>Magnoliopsida</taxon>
        <taxon>eudicotyledons</taxon>
        <taxon>Gunneridae</taxon>
        <taxon>Pentapetalae</taxon>
        <taxon>asterids</taxon>
        <taxon>lamiids</taxon>
        <taxon>Solanales</taxon>
        <taxon>Solanaceae</taxon>
        <taxon>Solanoideae</taxon>
        <taxon>Solaneae</taxon>
        <taxon>Solanum</taxon>
    </lineage>
</organism>
<feature type="transmembrane region" description="Helical" evidence="1">
    <location>
        <begin position="42"/>
        <end position="59"/>
    </location>
</feature>
<evidence type="ECO:0000256" key="1">
    <source>
        <dbReference type="SAM" id="Phobius"/>
    </source>
</evidence>
<keyword evidence="1" id="KW-1133">Transmembrane helix</keyword>
<reference evidence="2" key="1">
    <citation type="submission" date="2015-12" db="EMBL/GenBank/DDBJ databases">
        <title>Gene expression during late stages of embryo sac development: a critical building block for successful pollen-pistil interactions.</title>
        <authorList>
            <person name="Liu Y."/>
            <person name="Joly V."/>
            <person name="Sabar M."/>
            <person name="Matton D.P."/>
        </authorList>
    </citation>
    <scope>NUCLEOTIDE SEQUENCE</scope>
</reference>
<dbReference type="EMBL" id="GEDG01032836">
    <property type="protein sequence ID" value="JAP10602.1"/>
    <property type="molecule type" value="Transcribed_RNA"/>
</dbReference>
<keyword evidence="1" id="KW-0812">Transmembrane</keyword>
<proteinExistence type="predicted"/>
<dbReference type="AlphaFoldDB" id="A0A0V0GRS6"/>
<sequence>MSNEIMLKTIKKRSVATRNNTIIEAKETTSNTQIEKYDSTRVIITLLISFSFFLKTLLIRELDNI</sequence>
<protein>
    <submittedName>
        <fullName evidence="2">Putative ovule protein</fullName>
    </submittedName>
</protein>
<keyword evidence="1" id="KW-0472">Membrane</keyword>